<reference evidence="2" key="1">
    <citation type="submission" date="2015-07" db="EMBL/GenBank/DDBJ databases">
        <title>Complete genome sequence and phylogenetic analysis of Limnochorda pilosa.</title>
        <authorList>
            <person name="Watanabe M."/>
            <person name="Kojima H."/>
            <person name="Fukui M."/>
        </authorList>
    </citation>
    <scope>NUCLEOTIDE SEQUENCE [LARGE SCALE GENOMIC DNA]</scope>
    <source>
        <strain evidence="2">HC45</strain>
    </source>
</reference>
<evidence type="ECO:0000313" key="1">
    <source>
        <dbReference type="EMBL" id="BAS27369.1"/>
    </source>
</evidence>
<proteinExistence type="predicted"/>
<reference evidence="2" key="2">
    <citation type="journal article" date="2016" name="Int. J. Syst. Evol. Microbiol.">
        <title>Complete genome sequence and cell structure of Limnochorda pilosa, a Gram-negative spore-former within the phylum Firmicutes.</title>
        <authorList>
            <person name="Watanabe M."/>
            <person name="Kojima H."/>
            <person name="Fukui M."/>
        </authorList>
    </citation>
    <scope>NUCLEOTIDE SEQUENCE [LARGE SCALE GENOMIC DNA]</scope>
    <source>
        <strain evidence="2">HC45</strain>
    </source>
</reference>
<organism evidence="1 2">
    <name type="scientific">Limnochorda pilosa</name>
    <dbReference type="NCBI Taxonomy" id="1555112"/>
    <lineage>
        <taxon>Bacteria</taxon>
        <taxon>Bacillati</taxon>
        <taxon>Bacillota</taxon>
        <taxon>Limnochordia</taxon>
        <taxon>Limnochordales</taxon>
        <taxon>Limnochordaceae</taxon>
        <taxon>Limnochorda</taxon>
    </lineage>
</organism>
<dbReference type="STRING" id="1555112.LIP_1522"/>
<keyword evidence="2" id="KW-1185">Reference proteome</keyword>
<name>A0A0K2SKK0_LIMPI</name>
<protein>
    <submittedName>
        <fullName evidence="1">Uncharacterized protein</fullName>
    </submittedName>
</protein>
<gene>
    <name evidence="1" type="ORF">LIP_1522</name>
</gene>
<accession>A0A0K2SKK0</accession>
<evidence type="ECO:0000313" key="2">
    <source>
        <dbReference type="Proteomes" id="UP000065807"/>
    </source>
</evidence>
<sequence>MDRKESEPMDLSQYGRGTLVVSLPRNDPELARAAREGGADLLKVHVNVAHRASGNTFGSLAEEAERIREIAAAGLPVGLVPGEERMITQEEARGLAAMGVSFIDVYLSALRLHLYASGLPVIPAINAETPPSFWAGVRYLPGDWLEASVVPKEGYGQESRGQDLAVLAAVGEATGRKLLVPTQRKMDPADLHLYFRVPGVHAIMIGAMVTGHEAGTLFEATAAFRRALDGLRAKGWA</sequence>
<dbReference type="EMBL" id="AP014924">
    <property type="protein sequence ID" value="BAS27369.1"/>
    <property type="molecule type" value="Genomic_DNA"/>
</dbReference>
<dbReference type="AlphaFoldDB" id="A0A0K2SKK0"/>
<dbReference type="CDD" id="cd00945">
    <property type="entry name" value="Aldolase_Class_I"/>
    <property type="match status" value="1"/>
</dbReference>
<dbReference type="Proteomes" id="UP000065807">
    <property type="component" value="Chromosome"/>
</dbReference>
<dbReference type="KEGG" id="lpil:LIP_1522"/>
<dbReference type="InterPro" id="IPR036206">
    <property type="entry name" value="ThiamineP_synth_sf"/>
</dbReference>
<dbReference type="SUPFAM" id="SSF51391">
    <property type="entry name" value="Thiamin phosphate synthase"/>
    <property type="match status" value="1"/>
</dbReference>